<keyword evidence="1" id="KW-0472">Membrane</keyword>
<keyword evidence="1" id="KW-0812">Transmembrane</keyword>
<evidence type="ECO:0000313" key="2">
    <source>
        <dbReference type="EMBL" id="AFK38058.1"/>
    </source>
</evidence>
<feature type="transmembrane region" description="Helical" evidence="1">
    <location>
        <begin position="34"/>
        <end position="51"/>
    </location>
</feature>
<name>I3SCR6_LOTJA</name>
<reference evidence="2" key="1">
    <citation type="submission" date="2012-05" db="EMBL/GenBank/DDBJ databases">
        <authorList>
            <person name="Krishnakumar V."/>
            <person name="Cheung F."/>
            <person name="Xiao Y."/>
            <person name="Chan A."/>
            <person name="Moskal W.A."/>
            <person name="Town C.D."/>
        </authorList>
    </citation>
    <scope>NUCLEOTIDE SEQUENCE</scope>
</reference>
<dbReference type="EMBL" id="BT138263">
    <property type="protein sequence ID" value="AFK38058.1"/>
    <property type="molecule type" value="mRNA"/>
</dbReference>
<evidence type="ECO:0000256" key="1">
    <source>
        <dbReference type="SAM" id="Phobius"/>
    </source>
</evidence>
<protein>
    <submittedName>
        <fullName evidence="2">Uncharacterized protein</fullName>
    </submittedName>
</protein>
<keyword evidence="1" id="KW-1133">Transmembrane helix</keyword>
<proteinExistence type="evidence at transcript level"/>
<sequence length="82" mass="9664">MIVPPRNHRKQLKLTGKSTNSSQHIRIKCCYRTLLLHFPIFSFFLAFKYCLQVLNDFLSRIIIFTSWLLASTELDFMTHADS</sequence>
<dbReference type="AlphaFoldDB" id="I3SCR6"/>
<accession>I3SCR6</accession>
<organism evidence="2">
    <name type="scientific">Lotus japonicus</name>
    <name type="common">Lotus corniculatus var. japonicus</name>
    <dbReference type="NCBI Taxonomy" id="34305"/>
    <lineage>
        <taxon>Eukaryota</taxon>
        <taxon>Viridiplantae</taxon>
        <taxon>Streptophyta</taxon>
        <taxon>Embryophyta</taxon>
        <taxon>Tracheophyta</taxon>
        <taxon>Spermatophyta</taxon>
        <taxon>Magnoliopsida</taxon>
        <taxon>eudicotyledons</taxon>
        <taxon>Gunneridae</taxon>
        <taxon>Pentapetalae</taxon>
        <taxon>rosids</taxon>
        <taxon>fabids</taxon>
        <taxon>Fabales</taxon>
        <taxon>Fabaceae</taxon>
        <taxon>Papilionoideae</taxon>
        <taxon>50 kb inversion clade</taxon>
        <taxon>NPAAA clade</taxon>
        <taxon>Hologalegina</taxon>
        <taxon>robinioid clade</taxon>
        <taxon>Loteae</taxon>
        <taxon>Lotus</taxon>
    </lineage>
</organism>